<reference evidence="4" key="2">
    <citation type="submission" date="2015-01" db="EMBL/GenBank/DDBJ databases">
        <title>Evolutionary Origins and Diversification of the Mycorrhizal Mutualists.</title>
        <authorList>
            <consortium name="DOE Joint Genome Institute"/>
            <consortium name="Mycorrhizal Genomics Consortium"/>
            <person name="Kohler A."/>
            <person name="Kuo A."/>
            <person name="Nagy L.G."/>
            <person name="Floudas D."/>
            <person name="Copeland A."/>
            <person name="Barry K.W."/>
            <person name="Cichocki N."/>
            <person name="Veneault-Fourrey C."/>
            <person name="LaButti K."/>
            <person name="Lindquist E.A."/>
            <person name="Lipzen A."/>
            <person name="Lundell T."/>
            <person name="Morin E."/>
            <person name="Murat C."/>
            <person name="Riley R."/>
            <person name="Ohm R."/>
            <person name="Sun H."/>
            <person name="Tunlid A."/>
            <person name="Henrissat B."/>
            <person name="Grigoriev I.V."/>
            <person name="Hibbett D.S."/>
            <person name="Martin F."/>
        </authorList>
    </citation>
    <scope>NUCLEOTIDE SEQUENCE [LARGE SCALE GENOMIC DNA]</scope>
    <source>
        <strain evidence="4">h7</strain>
    </source>
</reference>
<feature type="transmembrane region" description="Helical" evidence="2">
    <location>
        <begin position="186"/>
        <end position="206"/>
    </location>
</feature>
<protein>
    <recommendedName>
        <fullName evidence="5">G-protein coupled receptors family 1 profile domain-containing protein</fullName>
    </recommendedName>
</protein>
<evidence type="ECO:0000313" key="3">
    <source>
        <dbReference type="EMBL" id="KIM40854.1"/>
    </source>
</evidence>
<keyword evidence="2" id="KW-0472">Membrane</keyword>
<evidence type="ECO:0000313" key="4">
    <source>
        <dbReference type="Proteomes" id="UP000053424"/>
    </source>
</evidence>
<dbReference type="OrthoDB" id="3203775at2759"/>
<feature type="transmembrane region" description="Helical" evidence="2">
    <location>
        <begin position="273"/>
        <end position="296"/>
    </location>
</feature>
<dbReference type="AlphaFoldDB" id="A0A0C3C9F8"/>
<dbReference type="Proteomes" id="UP000053424">
    <property type="component" value="Unassembled WGS sequence"/>
</dbReference>
<proteinExistence type="predicted"/>
<dbReference type="PANTHER" id="PTHR40465">
    <property type="entry name" value="CHROMOSOME 1, WHOLE GENOME SHOTGUN SEQUENCE"/>
    <property type="match status" value="1"/>
</dbReference>
<dbReference type="EMBL" id="KN831781">
    <property type="protein sequence ID" value="KIM40854.1"/>
    <property type="molecule type" value="Genomic_DNA"/>
</dbReference>
<reference evidence="3 4" key="1">
    <citation type="submission" date="2014-04" db="EMBL/GenBank/DDBJ databases">
        <authorList>
            <consortium name="DOE Joint Genome Institute"/>
            <person name="Kuo A."/>
            <person name="Gay G."/>
            <person name="Dore J."/>
            <person name="Kohler A."/>
            <person name="Nagy L.G."/>
            <person name="Floudas D."/>
            <person name="Copeland A."/>
            <person name="Barry K.W."/>
            <person name="Cichocki N."/>
            <person name="Veneault-Fourrey C."/>
            <person name="LaButti K."/>
            <person name="Lindquist E.A."/>
            <person name="Lipzen A."/>
            <person name="Lundell T."/>
            <person name="Morin E."/>
            <person name="Murat C."/>
            <person name="Sun H."/>
            <person name="Tunlid A."/>
            <person name="Henrissat B."/>
            <person name="Grigoriev I.V."/>
            <person name="Hibbett D.S."/>
            <person name="Martin F."/>
            <person name="Nordberg H.P."/>
            <person name="Cantor M.N."/>
            <person name="Hua S.X."/>
        </authorList>
    </citation>
    <scope>NUCLEOTIDE SEQUENCE [LARGE SCALE GENOMIC DNA]</scope>
    <source>
        <strain evidence="4">h7</strain>
    </source>
</reference>
<evidence type="ECO:0008006" key="5">
    <source>
        <dbReference type="Google" id="ProtNLM"/>
    </source>
</evidence>
<keyword evidence="4" id="KW-1185">Reference proteome</keyword>
<dbReference type="STRING" id="686832.A0A0C3C9F8"/>
<feature type="region of interest" description="Disordered" evidence="1">
    <location>
        <begin position="334"/>
        <end position="376"/>
    </location>
</feature>
<dbReference type="HOGENOM" id="CLU_735777_0_0_1"/>
<accession>A0A0C3C9F8</accession>
<organism evidence="3 4">
    <name type="scientific">Hebeloma cylindrosporum</name>
    <dbReference type="NCBI Taxonomy" id="76867"/>
    <lineage>
        <taxon>Eukaryota</taxon>
        <taxon>Fungi</taxon>
        <taxon>Dikarya</taxon>
        <taxon>Basidiomycota</taxon>
        <taxon>Agaricomycotina</taxon>
        <taxon>Agaricomycetes</taxon>
        <taxon>Agaricomycetidae</taxon>
        <taxon>Agaricales</taxon>
        <taxon>Agaricineae</taxon>
        <taxon>Hymenogastraceae</taxon>
        <taxon>Hebeloma</taxon>
    </lineage>
</organism>
<evidence type="ECO:0000256" key="2">
    <source>
        <dbReference type="SAM" id="Phobius"/>
    </source>
</evidence>
<feature type="transmembrane region" description="Helical" evidence="2">
    <location>
        <begin position="123"/>
        <end position="143"/>
    </location>
</feature>
<feature type="transmembrane region" description="Helical" evidence="2">
    <location>
        <begin position="155"/>
        <end position="174"/>
    </location>
</feature>
<keyword evidence="2" id="KW-1133">Transmembrane helix</keyword>
<sequence length="376" mass="42438">MFQIKLSEPNACTLEQVRFLLVATLQVEPSLEMLANIHPRPNLALMLVGSYLNTMLYTLELVAVYLYFTSHRGKRDHRMIIFAVYFVLVADTVASFAVCANVFALCVLLWGDTSKAFVPHWSLIVWIVANALGPFVVQGFMLFRYWRLSTNYPVCIVIFCSMIVSLVLLFILAVETANMSLKDLRMVLVTLVLIVVTDLSITCALLRQLYKTRTHSQATQHLLKRISIITIITGAATCIFASCILIGTIVFPISLSYRKHYPALILSWLTSQLVPLLLGYSLGRVYSLTMLFTLLYREKIARDPWMHVNVVDLLPRRPTSHLETAVNPSFSSMTFSHWQDEPETTQNPDIDLRRSSIGAPSHPSTLDFPPPAKIVT</sequence>
<feature type="transmembrane region" description="Helical" evidence="2">
    <location>
        <begin position="80"/>
        <end position="111"/>
    </location>
</feature>
<keyword evidence="2" id="KW-0812">Transmembrane</keyword>
<name>A0A0C3C9F8_HEBCY</name>
<evidence type="ECO:0000256" key="1">
    <source>
        <dbReference type="SAM" id="MobiDB-lite"/>
    </source>
</evidence>
<feature type="transmembrane region" description="Helical" evidence="2">
    <location>
        <begin position="226"/>
        <end position="253"/>
    </location>
</feature>
<gene>
    <name evidence="3" type="ORF">M413DRAFT_445638</name>
</gene>
<feature type="transmembrane region" description="Helical" evidence="2">
    <location>
        <begin position="43"/>
        <end position="68"/>
    </location>
</feature>
<dbReference type="PANTHER" id="PTHR40465:SF1">
    <property type="entry name" value="DUF6534 DOMAIN-CONTAINING PROTEIN"/>
    <property type="match status" value="1"/>
</dbReference>